<organism evidence="2 3">
    <name type="scientific">Pseudoleptotrichia goodfellowii</name>
    <dbReference type="NCBI Taxonomy" id="157692"/>
    <lineage>
        <taxon>Bacteria</taxon>
        <taxon>Fusobacteriati</taxon>
        <taxon>Fusobacteriota</taxon>
        <taxon>Fusobacteriia</taxon>
        <taxon>Fusobacteriales</taxon>
        <taxon>Leptotrichiaceae</taxon>
        <taxon>Pseudoleptotrichia</taxon>
    </lineage>
</organism>
<dbReference type="OrthoDB" id="9779344at2"/>
<dbReference type="NCBIfam" id="NF041131">
    <property type="entry name" value="RicT_YaaT_fam"/>
    <property type="match status" value="1"/>
</dbReference>
<dbReference type="PANTHER" id="PTHR43830">
    <property type="entry name" value="PROTEIN PSP1"/>
    <property type="match status" value="1"/>
</dbReference>
<protein>
    <submittedName>
        <fullName evidence="2">PSP1 C-terminal domain protein</fullName>
    </submittedName>
</protein>
<feature type="domain" description="PSP1 C-terminal" evidence="1">
    <location>
        <begin position="86"/>
        <end position="171"/>
    </location>
</feature>
<proteinExistence type="predicted"/>
<dbReference type="EMBL" id="AP019822">
    <property type="protein sequence ID" value="BBM35499.1"/>
    <property type="molecule type" value="Genomic_DNA"/>
</dbReference>
<evidence type="ECO:0000313" key="3">
    <source>
        <dbReference type="Proteomes" id="UP000321606"/>
    </source>
</evidence>
<evidence type="ECO:0000259" key="1">
    <source>
        <dbReference type="PROSITE" id="PS51411"/>
    </source>
</evidence>
<dbReference type="InterPro" id="IPR047767">
    <property type="entry name" value="PSP1-like"/>
</dbReference>
<dbReference type="Pfam" id="PF04468">
    <property type="entry name" value="PSP1"/>
    <property type="match status" value="1"/>
</dbReference>
<accession>A0A510J884</accession>
<dbReference type="GO" id="GO:0005737">
    <property type="term" value="C:cytoplasm"/>
    <property type="evidence" value="ECO:0007669"/>
    <property type="project" value="TreeGrafter"/>
</dbReference>
<dbReference type="PROSITE" id="PS51411">
    <property type="entry name" value="PSP1_C"/>
    <property type="match status" value="1"/>
</dbReference>
<gene>
    <name evidence="2" type="ORF">JCM16774_0419</name>
</gene>
<evidence type="ECO:0000313" key="2">
    <source>
        <dbReference type="EMBL" id="BBM35499.1"/>
    </source>
</evidence>
<sequence length="310" mass="35586">MHLENMGKRYTGNENELDSGIINKINEDRTIDVYFETFQKRYFFLDNPDFRVKINDKVLVETQMGLGIGKVIGIKSGRVEEKESLKRIIRVADDKDLEKNKELKEDSVKAGFIFRNKLKKYNLNLKLVATEYTFDKKKLIFYFASEERVDFRDFVKDLAAIFKVRIELRQIGVRDYAKMVGDCGSCGKTLCCKSFINKFDSVSIKMARDQGVVVTPSKITGVCGRLKCCIGFENDQYNEVRENYPAVGQTVTTEEGKGNVISMNMLNDLIFVNIHGKGIGRYGLAEIQFDAEEKREIEKRQNCCNFIEGN</sequence>
<dbReference type="KEGG" id="lgo:JCM16774_0419"/>
<reference evidence="2 3" key="1">
    <citation type="submission" date="2019-07" db="EMBL/GenBank/DDBJ databases">
        <title>Complete Genome Sequence of Leptotrichia goodfellowii Strain JCM 16774.</title>
        <authorList>
            <person name="Watanabe S."/>
            <person name="Cui L."/>
        </authorList>
    </citation>
    <scope>NUCLEOTIDE SEQUENCE [LARGE SCALE GENOMIC DNA]</scope>
    <source>
        <strain evidence="2 3">JCM16774</strain>
    </source>
</reference>
<dbReference type="Proteomes" id="UP000321606">
    <property type="component" value="Chromosome"/>
</dbReference>
<dbReference type="STRING" id="714315.GCA_000516535_00423"/>
<dbReference type="InterPro" id="IPR007557">
    <property type="entry name" value="PSP1_C"/>
</dbReference>
<name>A0A510J884_9FUSO</name>
<dbReference type="PANTHER" id="PTHR43830:SF3">
    <property type="entry name" value="PROTEIN PSP1"/>
    <property type="match status" value="1"/>
</dbReference>
<dbReference type="AlphaFoldDB" id="A0A510J884"/>